<sequence length="111" mass="13254">MDLSTDGGTNVRPRDLDHLKYHSDFHEAIAEIGGNSLVLKLLRSIRNEIDTQRHKYLDITEEDWNRMMEEHRQIVEYIRNHEPQKASQAMREHLLKGLYNVIRNEEEEDKE</sequence>
<comment type="caution">
    <text evidence="5">The sequence shown here is derived from an EMBL/GenBank/DDBJ whole genome shotgun (WGS) entry which is preliminary data.</text>
</comment>
<evidence type="ECO:0000256" key="1">
    <source>
        <dbReference type="ARBA" id="ARBA00023015"/>
    </source>
</evidence>
<keyword evidence="3" id="KW-0804">Transcription</keyword>
<dbReference type="GO" id="GO:0003677">
    <property type="term" value="F:DNA binding"/>
    <property type="evidence" value="ECO:0007669"/>
    <property type="project" value="UniProtKB-KW"/>
</dbReference>
<gene>
    <name evidence="5" type="ORF">SDC9_210577</name>
</gene>
<reference evidence="5" key="1">
    <citation type="submission" date="2019-08" db="EMBL/GenBank/DDBJ databases">
        <authorList>
            <person name="Kucharzyk K."/>
            <person name="Murdoch R.W."/>
            <person name="Higgins S."/>
            <person name="Loffler F."/>
        </authorList>
    </citation>
    <scope>NUCLEOTIDE SEQUENCE</scope>
</reference>
<evidence type="ECO:0000256" key="2">
    <source>
        <dbReference type="ARBA" id="ARBA00023125"/>
    </source>
</evidence>
<evidence type="ECO:0000256" key="3">
    <source>
        <dbReference type="ARBA" id="ARBA00023163"/>
    </source>
</evidence>
<evidence type="ECO:0000313" key="5">
    <source>
        <dbReference type="EMBL" id="MPN62824.1"/>
    </source>
</evidence>
<dbReference type="SUPFAM" id="SSF48008">
    <property type="entry name" value="GntR ligand-binding domain-like"/>
    <property type="match status" value="1"/>
</dbReference>
<proteinExistence type="predicted"/>
<organism evidence="5">
    <name type="scientific">bioreactor metagenome</name>
    <dbReference type="NCBI Taxonomy" id="1076179"/>
    <lineage>
        <taxon>unclassified sequences</taxon>
        <taxon>metagenomes</taxon>
        <taxon>ecological metagenomes</taxon>
    </lineage>
</organism>
<keyword evidence="1" id="KW-0805">Transcription regulation</keyword>
<keyword evidence="2" id="KW-0238">DNA-binding</keyword>
<accession>A0A645JRQ5</accession>
<dbReference type="Gene3D" id="1.20.120.530">
    <property type="entry name" value="GntR ligand-binding domain-like"/>
    <property type="match status" value="1"/>
</dbReference>
<dbReference type="EMBL" id="VSSQ01141413">
    <property type="protein sequence ID" value="MPN62824.1"/>
    <property type="molecule type" value="Genomic_DNA"/>
</dbReference>
<dbReference type="InterPro" id="IPR011711">
    <property type="entry name" value="GntR_C"/>
</dbReference>
<dbReference type="AlphaFoldDB" id="A0A645JRQ5"/>
<feature type="domain" description="GntR C-terminal" evidence="4">
    <location>
        <begin position="17"/>
        <end position="94"/>
    </location>
</feature>
<protein>
    <recommendedName>
        <fullName evidence="4">GntR C-terminal domain-containing protein</fullName>
    </recommendedName>
</protein>
<dbReference type="Pfam" id="PF07729">
    <property type="entry name" value="FCD"/>
    <property type="match status" value="1"/>
</dbReference>
<dbReference type="InterPro" id="IPR008920">
    <property type="entry name" value="TF_FadR/GntR_C"/>
</dbReference>
<evidence type="ECO:0000259" key="4">
    <source>
        <dbReference type="Pfam" id="PF07729"/>
    </source>
</evidence>
<name>A0A645JRQ5_9ZZZZ</name>